<name>A0ABR2IBR6_9PEZI</name>
<dbReference type="InterPro" id="IPR010730">
    <property type="entry name" value="HET"/>
</dbReference>
<organism evidence="2 3">
    <name type="scientific">Apiospora arundinis</name>
    <dbReference type="NCBI Taxonomy" id="335852"/>
    <lineage>
        <taxon>Eukaryota</taxon>
        <taxon>Fungi</taxon>
        <taxon>Dikarya</taxon>
        <taxon>Ascomycota</taxon>
        <taxon>Pezizomycotina</taxon>
        <taxon>Sordariomycetes</taxon>
        <taxon>Xylariomycetidae</taxon>
        <taxon>Amphisphaeriales</taxon>
        <taxon>Apiosporaceae</taxon>
        <taxon>Apiospora</taxon>
    </lineage>
</organism>
<dbReference type="PANTHER" id="PTHR33112:SF16">
    <property type="entry name" value="HETEROKARYON INCOMPATIBILITY DOMAIN-CONTAINING PROTEIN"/>
    <property type="match status" value="1"/>
</dbReference>
<reference evidence="2 3" key="1">
    <citation type="journal article" date="2024" name="IMA Fungus">
        <title>Apiospora arundinis, a panoply of carbohydrate-active enzymes and secondary metabolites.</title>
        <authorList>
            <person name="Sorensen T."/>
            <person name="Petersen C."/>
            <person name="Muurmann A.T."/>
            <person name="Christiansen J.V."/>
            <person name="Brundto M.L."/>
            <person name="Overgaard C.K."/>
            <person name="Boysen A.T."/>
            <person name="Wollenberg R.D."/>
            <person name="Larsen T.O."/>
            <person name="Sorensen J.L."/>
            <person name="Nielsen K.L."/>
            <person name="Sondergaard T.E."/>
        </authorList>
    </citation>
    <scope>NUCLEOTIDE SEQUENCE [LARGE SCALE GENOMIC DNA]</scope>
    <source>
        <strain evidence="2 3">AAU 773</strain>
    </source>
</reference>
<dbReference type="PANTHER" id="PTHR33112">
    <property type="entry name" value="DOMAIN PROTEIN, PUTATIVE-RELATED"/>
    <property type="match status" value="1"/>
</dbReference>
<dbReference type="EMBL" id="JAPCWZ010000006">
    <property type="protein sequence ID" value="KAK8860113.1"/>
    <property type="molecule type" value="Genomic_DNA"/>
</dbReference>
<accession>A0ABR2IBR6</accession>
<sequence length="739" mass="82945">MQQSEDNQSAMDAAQEAAQHLRAEADHPEVAPHSCSLCQSFVIDFSELEVNGGGSSSVARPDLNVPEVVEAASKGCLFFSHFLQPPEFGAVHRRWKKLEGSTHPEYHFWMEYKGADEGLELRLALHGARTKLDFDIFDLPGTKPGSECRWAYHQLPPNLVPNSNLSFARLRNWFEDCEKNHAHCRTYSNSYPFTPARLLEVTGPNDAPNVRLRVSNGPAEGAATRTQYAILSYCWGGDQPGKLTKERLTSYQTDIPRDRLPQTVYDAVITTANLGFRYLWIDSLCIVQDDPHDKIAQIDKMHKIYRGASITIVAEVAPSSALGFLQPRAEKRPCKIRTLSPATGETDVLLWPCEMRYPTGTEALHTRGWTFQETHLSTRAVVYGAREANFYCLESRIADGGSPLDQEYYMNMPPMIDPGSAVMLGKPGDEGGGRPKHPKAWIDIVNAYAIRHLTEETDKLLAISSLAEEYATRMESTGGWPATSEGHGGDYLAGMWRADLLLQLLWVIDNSIYGPGKPLQKYTGPSWSWASMPTLARAWYNGPESAEGWTFCELLEASTELYSPEETRLGRVKAGKLRLRARRRMGLRCASVNGPPDEQHSSVDVRLCYRNPDGPKEKPWVLGLVFSPINIHQLEEFYAEGGHVFIDGQKLDGITIEGQKGHVLWLVEICHRHKSEGDEEWSGHHVSECQGIVVEAIRGVDAPAHEVCYRRIGYFDRRDYDGEFLFDEPETEFCEMTII</sequence>
<evidence type="ECO:0000259" key="1">
    <source>
        <dbReference type="Pfam" id="PF06985"/>
    </source>
</evidence>
<gene>
    <name evidence="2" type="ORF">PGQ11_010847</name>
</gene>
<protein>
    <submittedName>
        <fullName evidence="2">HET-like protein</fullName>
    </submittedName>
</protein>
<dbReference type="Pfam" id="PF06985">
    <property type="entry name" value="HET"/>
    <property type="match status" value="1"/>
</dbReference>
<evidence type="ECO:0000313" key="3">
    <source>
        <dbReference type="Proteomes" id="UP001390339"/>
    </source>
</evidence>
<dbReference type="Proteomes" id="UP001390339">
    <property type="component" value="Unassembled WGS sequence"/>
</dbReference>
<feature type="domain" description="Heterokaryon incompatibility" evidence="1">
    <location>
        <begin position="228"/>
        <end position="373"/>
    </location>
</feature>
<keyword evidence="3" id="KW-1185">Reference proteome</keyword>
<evidence type="ECO:0000313" key="2">
    <source>
        <dbReference type="EMBL" id="KAK8860113.1"/>
    </source>
</evidence>
<proteinExistence type="predicted"/>
<comment type="caution">
    <text evidence="2">The sequence shown here is derived from an EMBL/GenBank/DDBJ whole genome shotgun (WGS) entry which is preliminary data.</text>
</comment>